<proteinExistence type="predicted"/>
<protein>
    <submittedName>
        <fullName evidence="1">Uncharacterized protein</fullName>
    </submittedName>
</protein>
<accession>A0A0E9Q6G8</accession>
<reference evidence="1" key="1">
    <citation type="submission" date="2014-11" db="EMBL/GenBank/DDBJ databases">
        <authorList>
            <person name="Amaro Gonzalez C."/>
        </authorList>
    </citation>
    <scope>NUCLEOTIDE SEQUENCE</scope>
</reference>
<organism evidence="1">
    <name type="scientific">Anguilla anguilla</name>
    <name type="common">European freshwater eel</name>
    <name type="synonym">Muraena anguilla</name>
    <dbReference type="NCBI Taxonomy" id="7936"/>
    <lineage>
        <taxon>Eukaryota</taxon>
        <taxon>Metazoa</taxon>
        <taxon>Chordata</taxon>
        <taxon>Craniata</taxon>
        <taxon>Vertebrata</taxon>
        <taxon>Euteleostomi</taxon>
        <taxon>Actinopterygii</taxon>
        <taxon>Neopterygii</taxon>
        <taxon>Teleostei</taxon>
        <taxon>Anguilliformes</taxon>
        <taxon>Anguillidae</taxon>
        <taxon>Anguilla</taxon>
    </lineage>
</organism>
<name>A0A0E9Q6G8_ANGAN</name>
<dbReference type="AlphaFoldDB" id="A0A0E9Q6G8"/>
<dbReference type="EMBL" id="GBXM01096258">
    <property type="protein sequence ID" value="JAH12319.1"/>
    <property type="molecule type" value="Transcribed_RNA"/>
</dbReference>
<reference evidence="1" key="2">
    <citation type="journal article" date="2015" name="Fish Shellfish Immunol.">
        <title>Early steps in the European eel (Anguilla anguilla)-Vibrio vulnificus interaction in the gills: Role of the RtxA13 toxin.</title>
        <authorList>
            <person name="Callol A."/>
            <person name="Pajuelo D."/>
            <person name="Ebbesson L."/>
            <person name="Teles M."/>
            <person name="MacKenzie S."/>
            <person name="Amaro C."/>
        </authorList>
    </citation>
    <scope>NUCLEOTIDE SEQUENCE</scope>
</reference>
<sequence length="25" mass="2836">MEGRFWAHRECTLLTARGLLALPGH</sequence>
<evidence type="ECO:0000313" key="1">
    <source>
        <dbReference type="EMBL" id="JAH12319.1"/>
    </source>
</evidence>